<dbReference type="HOGENOM" id="CLU_059334_0_0_4"/>
<dbReference type="EMBL" id="CP010554">
    <property type="protein sequence ID" value="AJP49183.1"/>
    <property type="molecule type" value="Genomic_DNA"/>
</dbReference>
<dbReference type="Proteomes" id="UP000061603">
    <property type="component" value="Chromosome"/>
</dbReference>
<gene>
    <name evidence="2" type="ORF">PG1C_13580</name>
</gene>
<dbReference type="InterPro" id="IPR012902">
    <property type="entry name" value="N_methyl_site"/>
</dbReference>
<dbReference type="Pfam" id="PF16074">
    <property type="entry name" value="PilW"/>
    <property type="match status" value="1"/>
</dbReference>
<dbReference type="GO" id="GO:0043683">
    <property type="term" value="P:type IV pilus assembly"/>
    <property type="evidence" value="ECO:0007669"/>
    <property type="project" value="InterPro"/>
</dbReference>
<dbReference type="RefSeq" id="WP_202637092.1">
    <property type="nucleotide sequence ID" value="NZ_CP010554.1"/>
</dbReference>
<keyword evidence="1" id="KW-0472">Membrane</keyword>
<dbReference type="InterPro" id="IPR032092">
    <property type="entry name" value="PilW"/>
</dbReference>
<dbReference type="STRING" id="1565605.PG1C_13580"/>
<dbReference type="AlphaFoldDB" id="A0A0C5JBI2"/>
<evidence type="ECO:0000256" key="1">
    <source>
        <dbReference type="SAM" id="Phobius"/>
    </source>
</evidence>
<accession>A0A0C5JBI2</accession>
<evidence type="ECO:0008006" key="4">
    <source>
        <dbReference type="Google" id="ProtNLM"/>
    </source>
</evidence>
<evidence type="ECO:0000313" key="2">
    <source>
        <dbReference type="EMBL" id="AJP49183.1"/>
    </source>
</evidence>
<sequence>MYATLLNPRRSLGFTLVEVLVGMAVALIGMVMMFQSMQVWESRKRTTTAGSDAQVSGSIAMFSLERDLKMAGYGFGNATAMNCTVSAYDSTRPAPSTFTFPMVPVLITDGAAGAPDTITVLYGSGTTMSSSQSFNNLSPLPTVSNDGFKRANSRTGLLPGDLMIAADSGNAVCGLFEITGNANADGLTVDHGTGAYLNFANNQNVTAQSALAASALARLQAQFLNNSGSARYNDGTAKGVGSSGALFNLGTFPQLNVWQISNRRFLTVNNRLANPPAPTEVAEGIVNLQAEYGMDANGTGSYQASDWGVVPPSSNWRKLSAIRVALLARSQQYEKTAVTTVAPAWAGGAFTMTNVDGTADTTPGNANDWRHYRYRVYETVIPLRNIVWGMP</sequence>
<dbReference type="Pfam" id="PF07963">
    <property type="entry name" value="N_methyl"/>
    <property type="match status" value="1"/>
</dbReference>
<proteinExistence type="predicted"/>
<keyword evidence="1" id="KW-1133">Transmembrane helix</keyword>
<feature type="transmembrane region" description="Helical" evidence="1">
    <location>
        <begin position="12"/>
        <end position="34"/>
    </location>
</feature>
<keyword evidence="1" id="KW-0812">Transmembrane</keyword>
<reference evidence="2 3" key="1">
    <citation type="journal article" date="2015" name="Genome Announc.">
        <title>Complete Genome Sequence of a Novel Bacterium within the Family Rhodocyclaceae That Degrades Polycyclic Aromatic Hydrocarbons.</title>
        <authorList>
            <person name="Singleton D.R."/>
            <person name="Dickey A.N."/>
            <person name="Scholl E.H."/>
            <person name="Wright F.A."/>
            <person name="Aitken M.D."/>
        </authorList>
    </citation>
    <scope>NUCLEOTIDE SEQUENCE [LARGE SCALE GENOMIC DNA]</scope>
    <source>
        <strain evidence="3">PG1-Ca6</strain>
    </source>
</reference>
<organism evidence="2 3">
    <name type="scientific">Rugosibacter aromaticivorans</name>
    <dbReference type="NCBI Taxonomy" id="1565605"/>
    <lineage>
        <taxon>Bacteria</taxon>
        <taxon>Pseudomonadati</taxon>
        <taxon>Pseudomonadota</taxon>
        <taxon>Betaproteobacteria</taxon>
        <taxon>Nitrosomonadales</taxon>
        <taxon>Sterolibacteriaceae</taxon>
        <taxon>Rugosibacter</taxon>
    </lineage>
</organism>
<keyword evidence="3" id="KW-1185">Reference proteome</keyword>
<name>A0A0C5JBI2_9PROT</name>
<dbReference type="KEGG" id="rbu:PG1C_13580"/>
<protein>
    <recommendedName>
        <fullName evidence="4">Pilus assembly protein PilW</fullName>
    </recommendedName>
</protein>
<evidence type="ECO:0000313" key="3">
    <source>
        <dbReference type="Proteomes" id="UP000061603"/>
    </source>
</evidence>